<organism evidence="12 13">
    <name type="scientific">Polysphondylium violaceum</name>
    <dbReference type="NCBI Taxonomy" id="133409"/>
    <lineage>
        <taxon>Eukaryota</taxon>
        <taxon>Amoebozoa</taxon>
        <taxon>Evosea</taxon>
        <taxon>Eumycetozoa</taxon>
        <taxon>Dictyostelia</taxon>
        <taxon>Dictyosteliales</taxon>
        <taxon>Dictyosteliaceae</taxon>
        <taxon>Polysphondylium</taxon>
    </lineage>
</organism>
<protein>
    <recommendedName>
        <fullName evidence="14">Mitochondrial substrate carrier family protein</fullName>
    </recommendedName>
</protein>
<feature type="repeat" description="Solcar" evidence="10">
    <location>
        <begin position="14"/>
        <end position="111"/>
    </location>
</feature>
<dbReference type="Gene3D" id="1.50.40.10">
    <property type="entry name" value="Mitochondrial carrier domain"/>
    <property type="match status" value="1"/>
</dbReference>
<feature type="repeat" description="Solcar" evidence="10">
    <location>
        <begin position="119"/>
        <end position="210"/>
    </location>
</feature>
<evidence type="ECO:0000256" key="6">
    <source>
        <dbReference type="ARBA" id="ARBA00022792"/>
    </source>
</evidence>
<dbReference type="InterPro" id="IPR050391">
    <property type="entry name" value="Mito_Metabolite_Transporter"/>
</dbReference>
<keyword evidence="7" id="KW-1133">Transmembrane helix</keyword>
<dbReference type="PRINTS" id="PR00784">
    <property type="entry name" value="MTUNCOUPLING"/>
</dbReference>
<feature type="repeat" description="Solcar" evidence="10">
    <location>
        <begin position="219"/>
        <end position="306"/>
    </location>
</feature>
<evidence type="ECO:0000256" key="9">
    <source>
        <dbReference type="ARBA" id="ARBA00023136"/>
    </source>
</evidence>
<dbReference type="InterPro" id="IPR002067">
    <property type="entry name" value="MCP"/>
</dbReference>
<reference evidence="12" key="1">
    <citation type="submission" date="2020-01" db="EMBL/GenBank/DDBJ databases">
        <title>Development of genomics and gene disruption for Polysphondylium violaceum indicates a role for the polyketide synthase stlB in stalk morphogenesis.</title>
        <authorList>
            <person name="Narita B."/>
            <person name="Kawabe Y."/>
            <person name="Kin K."/>
            <person name="Saito T."/>
            <person name="Gibbs R."/>
            <person name="Kuspa A."/>
            <person name="Muzny D."/>
            <person name="Queller D."/>
            <person name="Richards S."/>
            <person name="Strassman J."/>
            <person name="Sucgang R."/>
            <person name="Worley K."/>
            <person name="Schaap P."/>
        </authorList>
    </citation>
    <scope>NUCLEOTIDE SEQUENCE</scope>
    <source>
        <strain evidence="12">QSvi11</strain>
    </source>
</reference>
<evidence type="ECO:0000256" key="1">
    <source>
        <dbReference type="ARBA" id="ARBA00004448"/>
    </source>
</evidence>
<sequence length="315" mass="34810">MSFSTSDKNESQIKQFIVSGVAGMIASAITHPIDSLKVRMQLQGELESTTQQIINNAAKTAKPEKGTLRMLSHIHQTEGLFTLYKGLSASLLRQATYTTTRFGLYGVIKDILNKDNKAFPFHKKVLVGMISGAGGAIVGTPADVIMVRMQADGKLPPQQRRNYTSAFNGLYRITKEEGLLSLWKGCSPNIIRAMFMTAGQIASYDQAKQMMITSGYFQDNINTHLIASTIAAFVASLVTSPMDVIKTRIMNSSKSSTVYKGTFDCFAQTFKSEGVAAFYKGFGPYFLRLGPHTILTFIFVEQLSSLWKKCSNMWK</sequence>
<comment type="similarity">
    <text evidence="2 11">Belongs to the mitochondrial carrier (TC 2.A.29) family.</text>
</comment>
<keyword evidence="13" id="KW-1185">Reference proteome</keyword>
<gene>
    <name evidence="12" type="ORF">CYY_003919</name>
</gene>
<dbReference type="InterPro" id="IPR023395">
    <property type="entry name" value="MCP_dom_sf"/>
</dbReference>
<evidence type="ECO:0000256" key="5">
    <source>
        <dbReference type="ARBA" id="ARBA00022737"/>
    </source>
</evidence>
<evidence type="ECO:0000256" key="3">
    <source>
        <dbReference type="ARBA" id="ARBA00022448"/>
    </source>
</evidence>
<evidence type="ECO:0000313" key="13">
    <source>
        <dbReference type="Proteomes" id="UP000695562"/>
    </source>
</evidence>
<accession>A0A8J4V0S8</accession>
<keyword evidence="5" id="KW-0677">Repeat</keyword>
<keyword evidence="8" id="KW-0496">Mitochondrion</keyword>
<dbReference type="SUPFAM" id="SSF103506">
    <property type="entry name" value="Mitochondrial carrier"/>
    <property type="match status" value="1"/>
</dbReference>
<dbReference type="Pfam" id="PF00153">
    <property type="entry name" value="Mito_carr"/>
    <property type="match status" value="3"/>
</dbReference>
<evidence type="ECO:0000313" key="12">
    <source>
        <dbReference type="EMBL" id="KAF2074773.1"/>
    </source>
</evidence>
<evidence type="ECO:0000256" key="11">
    <source>
        <dbReference type="RuleBase" id="RU000488"/>
    </source>
</evidence>
<keyword evidence="4 10" id="KW-0812">Transmembrane</keyword>
<keyword evidence="3 11" id="KW-0813">Transport</keyword>
<dbReference type="GO" id="GO:0005743">
    <property type="term" value="C:mitochondrial inner membrane"/>
    <property type="evidence" value="ECO:0007669"/>
    <property type="project" value="UniProtKB-SubCell"/>
</dbReference>
<evidence type="ECO:0000256" key="7">
    <source>
        <dbReference type="ARBA" id="ARBA00022989"/>
    </source>
</evidence>
<dbReference type="InterPro" id="IPR018108">
    <property type="entry name" value="MCP_transmembrane"/>
</dbReference>
<dbReference type="PANTHER" id="PTHR45618">
    <property type="entry name" value="MITOCHONDRIAL DICARBOXYLATE CARRIER-RELATED"/>
    <property type="match status" value="1"/>
</dbReference>
<comment type="caution">
    <text evidence="12">The sequence shown here is derived from an EMBL/GenBank/DDBJ whole genome shotgun (WGS) entry which is preliminary data.</text>
</comment>
<comment type="subcellular location">
    <subcellularLocation>
        <location evidence="1">Mitochondrion inner membrane</location>
        <topology evidence="1">Multi-pass membrane protein</topology>
    </subcellularLocation>
</comment>
<dbReference type="PROSITE" id="PS50920">
    <property type="entry name" value="SOLCAR"/>
    <property type="match status" value="3"/>
</dbReference>
<evidence type="ECO:0000256" key="2">
    <source>
        <dbReference type="ARBA" id="ARBA00006375"/>
    </source>
</evidence>
<dbReference type="GO" id="GO:0055085">
    <property type="term" value="P:transmembrane transport"/>
    <property type="evidence" value="ECO:0007669"/>
    <property type="project" value="InterPro"/>
</dbReference>
<dbReference type="OrthoDB" id="448427at2759"/>
<name>A0A8J4V0S8_9MYCE</name>
<evidence type="ECO:0000256" key="10">
    <source>
        <dbReference type="PROSITE-ProRule" id="PRU00282"/>
    </source>
</evidence>
<dbReference type="EMBL" id="AJWJ01000130">
    <property type="protein sequence ID" value="KAF2074773.1"/>
    <property type="molecule type" value="Genomic_DNA"/>
</dbReference>
<dbReference type="Proteomes" id="UP000695562">
    <property type="component" value="Unassembled WGS sequence"/>
</dbReference>
<evidence type="ECO:0000256" key="8">
    <source>
        <dbReference type="ARBA" id="ARBA00023128"/>
    </source>
</evidence>
<proteinExistence type="inferred from homology"/>
<evidence type="ECO:0008006" key="14">
    <source>
        <dbReference type="Google" id="ProtNLM"/>
    </source>
</evidence>
<dbReference type="AlphaFoldDB" id="A0A8J4V0S8"/>
<dbReference type="FunFam" id="1.50.40.10:FF:000009">
    <property type="entry name" value="Mitochondrial 2-oxoglutarate/malate carrier protein"/>
    <property type="match status" value="1"/>
</dbReference>
<evidence type="ECO:0000256" key="4">
    <source>
        <dbReference type="ARBA" id="ARBA00022692"/>
    </source>
</evidence>
<keyword evidence="9 10" id="KW-0472">Membrane</keyword>
<keyword evidence="6" id="KW-0999">Mitochondrion inner membrane</keyword>